<dbReference type="PROSITE" id="PS52016">
    <property type="entry name" value="TONB_DEPENDENT_REC_3"/>
    <property type="match status" value="1"/>
</dbReference>
<dbReference type="AlphaFoldDB" id="A0A412BEK2"/>
<dbReference type="FunFam" id="2.170.130.10:FF:000008">
    <property type="entry name" value="SusC/RagA family TonB-linked outer membrane protein"/>
    <property type="match status" value="1"/>
</dbReference>
<keyword evidence="6 8" id="KW-0472">Membrane</keyword>
<dbReference type="InterPro" id="IPR036942">
    <property type="entry name" value="Beta-barrel_TonB_sf"/>
</dbReference>
<keyword evidence="3 8" id="KW-1134">Transmembrane beta strand</keyword>
<dbReference type="SUPFAM" id="SSF49464">
    <property type="entry name" value="Carboxypeptidase regulatory domain-like"/>
    <property type="match status" value="1"/>
</dbReference>
<evidence type="ECO:0000313" key="15">
    <source>
        <dbReference type="Proteomes" id="UP000283680"/>
    </source>
</evidence>
<feature type="compositionally biased region" description="Polar residues" evidence="10">
    <location>
        <begin position="474"/>
        <end position="495"/>
    </location>
</feature>
<feature type="chain" id="PRO_5019423635" evidence="11">
    <location>
        <begin position="28"/>
        <end position="997"/>
    </location>
</feature>
<dbReference type="SUPFAM" id="SSF56935">
    <property type="entry name" value="Porins"/>
    <property type="match status" value="1"/>
</dbReference>
<keyword evidence="7 8" id="KW-0998">Cell outer membrane</keyword>
<dbReference type="GO" id="GO:0009279">
    <property type="term" value="C:cell outer membrane"/>
    <property type="evidence" value="ECO:0007669"/>
    <property type="project" value="UniProtKB-SubCell"/>
</dbReference>
<dbReference type="Gene3D" id="2.40.170.20">
    <property type="entry name" value="TonB-dependent receptor, beta-barrel domain"/>
    <property type="match status" value="1"/>
</dbReference>
<dbReference type="Gene3D" id="2.60.40.1120">
    <property type="entry name" value="Carboxypeptidase-like, regulatory domain"/>
    <property type="match status" value="1"/>
</dbReference>
<dbReference type="Pfam" id="PF13715">
    <property type="entry name" value="CarbopepD_reg_2"/>
    <property type="match status" value="1"/>
</dbReference>
<evidence type="ECO:0000256" key="5">
    <source>
        <dbReference type="ARBA" id="ARBA00023077"/>
    </source>
</evidence>
<feature type="signal peptide" evidence="11">
    <location>
        <begin position="1"/>
        <end position="27"/>
    </location>
</feature>
<keyword evidence="2 8" id="KW-0813">Transport</keyword>
<dbReference type="Proteomes" id="UP000283680">
    <property type="component" value="Unassembled WGS sequence"/>
</dbReference>
<feature type="region of interest" description="Disordered" evidence="10">
    <location>
        <begin position="474"/>
        <end position="500"/>
    </location>
</feature>
<dbReference type="Pfam" id="PF07715">
    <property type="entry name" value="Plug"/>
    <property type="match status" value="1"/>
</dbReference>
<reference evidence="14 15" key="1">
    <citation type="submission" date="2018-08" db="EMBL/GenBank/DDBJ databases">
        <title>A genome reference for cultivated species of the human gut microbiota.</title>
        <authorList>
            <person name="Zou Y."/>
            <person name="Xue W."/>
            <person name="Luo G."/>
        </authorList>
    </citation>
    <scope>NUCLEOTIDE SEQUENCE [LARGE SCALE GENOMIC DNA]</scope>
    <source>
        <strain evidence="14 15">AF28-11</strain>
    </source>
</reference>
<evidence type="ECO:0000259" key="13">
    <source>
        <dbReference type="Pfam" id="PF07715"/>
    </source>
</evidence>
<dbReference type="InterPro" id="IPR023997">
    <property type="entry name" value="TonB-dep_OMP_SusC/RagA_CS"/>
</dbReference>
<dbReference type="InterPro" id="IPR012910">
    <property type="entry name" value="Plug_dom"/>
</dbReference>
<gene>
    <name evidence="14" type="ORF">DWY92_08830</name>
</gene>
<evidence type="ECO:0000256" key="4">
    <source>
        <dbReference type="ARBA" id="ARBA00022692"/>
    </source>
</evidence>
<keyword evidence="11" id="KW-0732">Signal</keyword>
<protein>
    <submittedName>
        <fullName evidence="14">TonB-dependent receptor</fullName>
    </submittedName>
</protein>
<organism evidence="14 15">
    <name type="scientific">Bacteroides uniformis</name>
    <dbReference type="NCBI Taxonomy" id="820"/>
    <lineage>
        <taxon>Bacteria</taxon>
        <taxon>Pseudomonadati</taxon>
        <taxon>Bacteroidota</taxon>
        <taxon>Bacteroidia</taxon>
        <taxon>Bacteroidales</taxon>
        <taxon>Bacteroidaceae</taxon>
        <taxon>Bacteroides</taxon>
    </lineage>
</organism>
<comment type="subcellular location">
    <subcellularLocation>
        <location evidence="1 8">Cell outer membrane</location>
        <topology evidence="1 8">Multi-pass membrane protein</topology>
    </subcellularLocation>
</comment>
<feature type="domain" description="TonB-dependent receptor-like beta-barrel" evidence="12">
    <location>
        <begin position="406"/>
        <end position="961"/>
    </location>
</feature>
<dbReference type="NCBIfam" id="TIGR04057">
    <property type="entry name" value="SusC_RagA_signa"/>
    <property type="match status" value="1"/>
</dbReference>
<evidence type="ECO:0000256" key="2">
    <source>
        <dbReference type="ARBA" id="ARBA00022448"/>
    </source>
</evidence>
<evidence type="ECO:0000259" key="12">
    <source>
        <dbReference type="Pfam" id="PF00593"/>
    </source>
</evidence>
<evidence type="ECO:0000313" key="14">
    <source>
        <dbReference type="EMBL" id="RGQ52342.1"/>
    </source>
</evidence>
<dbReference type="EMBL" id="QRTH01000003">
    <property type="protein sequence ID" value="RGQ52342.1"/>
    <property type="molecule type" value="Genomic_DNA"/>
</dbReference>
<keyword evidence="4 8" id="KW-0812">Transmembrane</keyword>
<sequence length="997" mass="110190">MKQVNLRICQTILTLMLGLFLSVGAYAQNITVKGHVKDATGLEVIGANVVEKGNTTNGTITDLDGNFTLTVPQGATLTVSFIGYKAQEVAAAPSVVVTLQDDSQLLDAVVVIGYGTVKKNDLTGSVSTVEADQINKGVVTSPADLLRGKSAGVVITSGSGQPGSASTIRIRGGSSLKATNDPLIVIDGLPISNESISGMGDPLASINPNDIESFTVLKDASATAIYGSRASNGVIVITTKKGSKGGSAIPKINLDFSASLSQVPQYVDVMSADQLRSAVESYLGKESDAYKALGKSDTDWQKEIYRLAQTYEANLSFNGQLGLGKVGSIPYRLSGGYLSQEGVLKRSKMDRGTMSLNLAPSLLDNHLTINMNAKGMITNSDFANQDAIGAAIHMDPTQAIYDNSDRGNHGYYMWRGLDGNCNTMATQNPVALLNEKNDIADAKRFIGNAQLDYRFHGFEDLRFNLNVGLDFSKSSGTKDTPEGSEQSLHNTTESGSGRHANYDYMRRDQTLESYFNYNHAFGDHHVDAMVGYSWQHFYKAENSLDVKQNDRTAVLAQKNSRTEYYLVSFFGRANYTYSDKYMFTFTLRRDGTSRFQNNKWGTFPSVALGWNIANEDFLKENKILSNLKLRLSWGQTGQQDLNEGNYPSLATYYTNQLGSYYYFGNELINPVTALGYNADLKWETTTTWNVGLDYGFLNGRISGGIDFYYRKTDDLINKIPVSALSNLTNYLTSNIGNLENTGVEFEINTVPVETKDWHWELGANVAWNKNKITKLTASESDKSMVESNGISGGVGNILQYQQVGYPTNSFYVYEQVYDKNGKPIEGAYVDRNKDGKIDAEDKYFFHKPAPDVTLGFNTSLRYKNWNLAASAHANIGNWVYDNVSSDNEMLADLWTNNFVSNRMSSAMNTNFNQAQYLSDYYLHNASFFKLDNITLGYTFKDLLKAKDRNMNLNLYFTVQNVCTFSKYDGIDPEISNGIDNNLYPRPRTFILGAKFNF</sequence>
<comment type="caution">
    <text evidence="14">The sequence shown here is derived from an EMBL/GenBank/DDBJ whole genome shotgun (WGS) entry which is preliminary data.</text>
</comment>
<keyword evidence="14" id="KW-0675">Receptor</keyword>
<dbReference type="NCBIfam" id="TIGR04056">
    <property type="entry name" value="OMP_RagA_SusC"/>
    <property type="match status" value="1"/>
</dbReference>
<accession>A0A412BEK2</accession>
<evidence type="ECO:0000256" key="6">
    <source>
        <dbReference type="ARBA" id="ARBA00023136"/>
    </source>
</evidence>
<evidence type="ECO:0000256" key="11">
    <source>
        <dbReference type="SAM" id="SignalP"/>
    </source>
</evidence>
<evidence type="ECO:0000256" key="3">
    <source>
        <dbReference type="ARBA" id="ARBA00022452"/>
    </source>
</evidence>
<dbReference type="Gene3D" id="2.170.130.10">
    <property type="entry name" value="TonB-dependent receptor, plug domain"/>
    <property type="match status" value="1"/>
</dbReference>
<dbReference type="Pfam" id="PF00593">
    <property type="entry name" value="TonB_dep_Rec_b-barrel"/>
    <property type="match status" value="1"/>
</dbReference>
<feature type="domain" description="TonB-dependent receptor plug" evidence="13">
    <location>
        <begin position="119"/>
        <end position="234"/>
    </location>
</feature>
<dbReference type="InterPro" id="IPR037066">
    <property type="entry name" value="Plug_dom_sf"/>
</dbReference>
<evidence type="ECO:0000256" key="9">
    <source>
        <dbReference type="RuleBase" id="RU003357"/>
    </source>
</evidence>
<dbReference type="RefSeq" id="WP_117966250.1">
    <property type="nucleotide sequence ID" value="NZ_QRTH01000003.1"/>
</dbReference>
<keyword evidence="5 9" id="KW-0798">TonB box</keyword>
<evidence type="ECO:0000256" key="7">
    <source>
        <dbReference type="ARBA" id="ARBA00023237"/>
    </source>
</evidence>
<comment type="similarity">
    <text evidence="8 9">Belongs to the TonB-dependent receptor family.</text>
</comment>
<evidence type="ECO:0000256" key="1">
    <source>
        <dbReference type="ARBA" id="ARBA00004571"/>
    </source>
</evidence>
<dbReference type="InterPro" id="IPR000531">
    <property type="entry name" value="Beta-barrel_TonB"/>
</dbReference>
<proteinExistence type="inferred from homology"/>
<evidence type="ECO:0000256" key="10">
    <source>
        <dbReference type="SAM" id="MobiDB-lite"/>
    </source>
</evidence>
<evidence type="ECO:0000256" key="8">
    <source>
        <dbReference type="PROSITE-ProRule" id="PRU01360"/>
    </source>
</evidence>
<dbReference type="InterPro" id="IPR008969">
    <property type="entry name" value="CarboxyPept-like_regulatory"/>
</dbReference>
<name>A0A412BEK2_BACUN</name>
<dbReference type="InterPro" id="IPR039426">
    <property type="entry name" value="TonB-dep_rcpt-like"/>
</dbReference>
<dbReference type="InterPro" id="IPR023996">
    <property type="entry name" value="TonB-dep_OMP_SusC/RagA"/>
</dbReference>